<evidence type="ECO:0000313" key="3">
    <source>
        <dbReference type="Proteomes" id="UP001596254"/>
    </source>
</evidence>
<dbReference type="RefSeq" id="WP_125694272.1">
    <property type="nucleotide sequence ID" value="NZ_JBHSSK010000016.1"/>
</dbReference>
<keyword evidence="3" id="KW-1185">Reference proteome</keyword>
<dbReference type="EMBL" id="JBHSSK010000016">
    <property type="protein sequence ID" value="MFC6206895.1"/>
    <property type="molecule type" value="Genomic_DNA"/>
</dbReference>
<comment type="caution">
    <text evidence="2">The sequence shown here is derived from an EMBL/GenBank/DDBJ whole genome shotgun (WGS) entry which is preliminary data.</text>
</comment>
<dbReference type="Proteomes" id="UP001596254">
    <property type="component" value="Unassembled WGS sequence"/>
</dbReference>
<sequence length="199" mass="22973">MNLHKGFTLAAVTLSASLFLAIPSPAAAKFSQYWTTNHWVTIRKPITVSKIKPGYPAYKGDRVLATHKILPGAHYKLAHTFSNYDWILTSGKYRSSPNAIYSVTKFGSNWYQKGKHPRYKKFHGYRIEAYNGMKKFNTNYDKKTHSTASYFKPTQKKQVIFKYGSHVIPTKHEWDVVSSNKITAYKYSNKRWHNLGTKD</sequence>
<feature type="signal peptide" evidence="1">
    <location>
        <begin position="1"/>
        <end position="28"/>
    </location>
</feature>
<feature type="chain" id="PRO_5045260403" description="Surface layer protein A domain-containing protein" evidence="1">
    <location>
        <begin position="29"/>
        <end position="199"/>
    </location>
</feature>
<gene>
    <name evidence="2" type="ORF">ACFP1G_05305</name>
</gene>
<name>A0ABW1SRU6_9LACO</name>
<accession>A0ABW1SRU6</accession>
<protein>
    <recommendedName>
        <fullName evidence="4">Surface layer protein A domain-containing protein</fullName>
    </recommendedName>
</protein>
<evidence type="ECO:0000313" key="2">
    <source>
        <dbReference type="EMBL" id="MFC6206895.1"/>
    </source>
</evidence>
<keyword evidence="1" id="KW-0732">Signal</keyword>
<organism evidence="2 3">
    <name type="scientific">Levilactobacillus tongjiangensis</name>
    <dbReference type="NCBI Taxonomy" id="2486023"/>
    <lineage>
        <taxon>Bacteria</taxon>
        <taxon>Bacillati</taxon>
        <taxon>Bacillota</taxon>
        <taxon>Bacilli</taxon>
        <taxon>Lactobacillales</taxon>
        <taxon>Lactobacillaceae</taxon>
        <taxon>Levilactobacillus</taxon>
    </lineage>
</organism>
<evidence type="ECO:0008006" key="4">
    <source>
        <dbReference type="Google" id="ProtNLM"/>
    </source>
</evidence>
<proteinExistence type="predicted"/>
<reference evidence="3" key="1">
    <citation type="journal article" date="2019" name="Int. J. Syst. Evol. Microbiol.">
        <title>The Global Catalogue of Microorganisms (GCM) 10K type strain sequencing project: providing services to taxonomists for standard genome sequencing and annotation.</title>
        <authorList>
            <consortium name="The Broad Institute Genomics Platform"/>
            <consortium name="The Broad Institute Genome Sequencing Center for Infectious Disease"/>
            <person name="Wu L."/>
            <person name="Ma J."/>
        </authorList>
    </citation>
    <scope>NUCLEOTIDE SEQUENCE [LARGE SCALE GENOMIC DNA]</scope>
    <source>
        <strain evidence="3">CCM 8905</strain>
    </source>
</reference>
<evidence type="ECO:0000256" key="1">
    <source>
        <dbReference type="SAM" id="SignalP"/>
    </source>
</evidence>